<reference evidence="1 2" key="1">
    <citation type="submission" date="2015-08" db="EMBL/GenBank/DDBJ databases">
        <title>Next Generation Sequencing and Analysis of the Genome of Puccinia sorghi L Schw, the Causal Agent of Maize Common Rust.</title>
        <authorList>
            <person name="Rochi L."/>
            <person name="Burguener G."/>
            <person name="Darino M."/>
            <person name="Turjanski A."/>
            <person name="Kreff E."/>
            <person name="Dieguez M.J."/>
            <person name="Sacco F."/>
        </authorList>
    </citation>
    <scope>NUCLEOTIDE SEQUENCE [LARGE SCALE GENOMIC DNA]</scope>
    <source>
        <strain evidence="1 2">RO10H11247</strain>
    </source>
</reference>
<proteinExistence type="predicted"/>
<sequence>MIWFFFPHCPSYTSTFSRRQLRMSLVAQGLAAQGGRVAGFLKGERESLGLGQRRGDYKIITQVQAVFIQVPVVWVQTKRARWAVFKYVVGSHCDNYPEKVVRISWLDRANPPHPGKNLGTHVASAIHSTKVPFMNARCRERRGESSSKQRDQLRKKMKRLNELKLGWMVQKLNLDWLLGDEECMRVLSVDHLVVFHKFNYNKFQHTQTTTSSYLKMFKKGCRGYLCTAMYTHHVSCFLLQLNEYLVFFSSKRLLGHQNPAKNITVLFNLIYFLFCILNGNIPILDCATSLIHGLNSLQCKIPFYDVSQNQPQLRYKALQFSAVFNFIFPLPLSSSVDRPFSKRLILVLKIYWPLPWPLHSIHIWHPILTSFSFIQYYSELLEHAANEEICHKNKIQDASRFPSYPVPTGADSLKRLFGYLVAPPGLRERGSLPPSPMYPTTEMATCGQGILITSMMVAAPKCGRKMRSFCMLPMGKFLQVSEDNVPKFRGQLGDMCKKEYKLGRIGKKG</sequence>
<gene>
    <name evidence="1" type="ORF">VP01_977g2</name>
</gene>
<organism evidence="1 2">
    <name type="scientific">Puccinia sorghi</name>
    <dbReference type="NCBI Taxonomy" id="27349"/>
    <lineage>
        <taxon>Eukaryota</taxon>
        <taxon>Fungi</taxon>
        <taxon>Dikarya</taxon>
        <taxon>Basidiomycota</taxon>
        <taxon>Pucciniomycotina</taxon>
        <taxon>Pucciniomycetes</taxon>
        <taxon>Pucciniales</taxon>
        <taxon>Pucciniaceae</taxon>
        <taxon>Puccinia</taxon>
    </lineage>
</organism>
<dbReference type="EMBL" id="LAVV01015469">
    <property type="protein sequence ID" value="KNZ43868.1"/>
    <property type="molecule type" value="Genomic_DNA"/>
</dbReference>
<dbReference type="AlphaFoldDB" id="A0A0L6U5T9"/>
<keyword evidence="2" id="KW-1185">Reference proteome</keyword>
<evidence type="ECO:0000313" key="2">
    <source>
        <dbReference type="Proteomes" id="UP000037035"/>
    </source>
</evidence>
<name>A0A0L6U5T9_9BASI</name>
<protein>
    <submittedName>
        <fullName evidence="1">Uncharacterized protein</fullName>
    </submittedName>
</protein>
<evidence type="ECO:0000313" key="1">
    <source>
        <dbReference type="EMBL" id="KNZ43868.1"/>
    </source>
</evidence>
<dbReference type="VEuPathDB" id="FungiDB:VP01_977g2"/>
<comment type="caution">
    <text evidence="1">The sequence shown here is derived from an EMBL/GenBank/DDBJ whole genome shotgun (WGS) entry which is preliminary data.</text>
</comment>
<dbReference type="Proteomes" id="UP000037035">
    <property type="component" value="Unassembled WGS sequence"/>
</dbReference>
<accession>A0A0L6U5T9</accession>